<dbReference type="Proteomes" id="UP000000311">
    <property type="component" value="Unassembled WGS sequence"/>
</dbReference>
<evidence type="ECO:0000313" key="1">
    <source>
        <dbReference type="EMBL" id="EFN63461.1"/>
    </source>
</evidence>
<dbReference type="AlphaFoldDB" id="E2ASY0"/>
<organism evidence="2">
    <name type="scientific">Camponotus floridanus</name>
    <name type="common">Florida carpenter ant</name>
    <dbReference type="NCBI Taxonomy" id="104421"/>
    <lineage>
        <taxon>Eukaryota</taxon>
        <taxon>Metazoa</taxon>
        <taxon>Ecdysozoa</taxon>
        <taxon>Arthropoda</taxon>
        <taxon>Hexapoda</taxon>
        <taxon>Insecta</taxon>
        <taxon>Pterygota</taxon>
        <taxon>Neoptera</taxon>
        <taxon>Endopterygota</taxon>
        <taxon>Hymenoptera</taxon>
        <taxon>Apocrita</taxon>
        <taxon>Aculeata</taxon>
        <taxon>Formicoidea</taxon>
        <taxon>Formicidae</taxon>
        <taxon>Formicinae</taxon>
        <taxon>Camponotus</taxon>
    </lineage>
</organism>
<reference evidence="1 2" key="1">
    <citation type="journal article" date="2010" name="Science">
        <title>Genomic comparison of the ants Camponotus floridanus and Harpegnathos saltator.</title>
        <authorList>
            <person name="Bonasio R."/>
            <person name="Zhang G."/>
            <person name="Ye C."/>
            <person name="Mutti N.S."/>
            <person name="Fang X."/>
            <person name="Qin N."/>
            <person name="Donahue G."/>
            <person name="Yang P."/>
            <person name="Li Q."/>
            <person name="Li C."/>
            <person name="Zhang P."/>
            <person name="Huang Z."/>
            <person name="Berger S.L."/>
            <person name="Reinberg D."/>
            <person name="Wang J."/>
            <person name="Liebig J."/>
        </authorList>
    </citation>
    <scope>NUCLEOTIDE SEQUENCE [LARGE SCALE GENOMIC DNA]</scope>
    <source>
        <strain evidence="2">C129</strain>
    </source>
</reference>
<protein>
    <submittedName>
        <fullName evidence="1">Uncharacterized protein</fullName>
    </submittedName>
</protein>
<accession>E2ASY0</accession>
<proteinExistence type="predicted"/>
<sequence>MDCALVYFLTDQKEITSVDQCKDKGLIMAYNYSKKQIELIYIYGAANQADNEIWSVLLAHGTSSISNQIYLQKFLGARCGNPHHLKKTRTKYVGRSSHSTKHLSKLGLISSKEFFNGSNSARILFGLILPDTQTIKRSEEVDTRLTDDSLKSLDARGIHAIDRSFWAVVLYAGPPNSDERKACRNHAGKLIRN</sequence>
<dbReference type="EMBL" id="GL442417">
    <property type="protein sequence ID" value="EFN63461.1"/>
    <property type="molecule type" value="Genomic_DNA"/>
</dbReference>
<gene>
    <name evidence="1" type="ORF">EAG_12800</name>
</gene>
<keyword evidence="2" id="KW-1185">Reference proteome</keyword>
<evidence type="ECO:0000313" key="2">
    <source>
        <dbReference type="Proteomes" id="UP000000311"/>
    </source>
</evidence>
<name>E2ASY0_CAMFO</name>
<dbReference type="InParanoid" id="E2ASY0"/>